<comment type="caution">
    <text evidence="2">The sequence shown here is derived from an EMBL/GenBank/DDBJ whole genome shotgun (WGS) entry which is preliminary data.</text>
</comment>
<evidence type="ECO:0000313" key="3">
    <source>
        <dbReference type="Proteomes" id="UP000823201"/>
    </source>
</evidence>
<protein>
    <submittedName>
        <fullName evidence="2">Uncharacterized membrane protein HdeD (DUF308 family)</fullName>
    </submittedName>
</protein>
<organism evidence="2 3">
    <name type="scientific">Sporolactobacillus spathodeae</name>
    <dbReference type="NCBI Taxonomy" id="1465502"/>
    <lineage>
        <taxon>Bacteria</taxon>
        <taxon>Bacillati</taxon>
        <taxon>Bacillota</taxon>
        <taxon>Bacilli</taxon>
        <taxon>Bacillales</taxon>
        <taxon>Sporolactobacillaceae</taxon>
        <taxon>Sporolactobacillus</taxon>
    </lineage>
</organism>
<dbReference type="RefSeq" id="WP_205007673.1">
    <property type="nucleotide sequence ID" value="NZ_CBCRXA010000035.1"/>
</dbReference>
<evidence type="ECO:0000256" key="1">
    <source>
        <dbReference type="SAM" id="Phobius"/>
    </source>
</evidence>
<reference evidence="2 3" key="1">
    <citation type="submission" date="2021-01" db="EMBL/GenBank/DDBJ databases">
        <title>Genomic Encyclopedia of Type Strains, Phase IV (KMG-IV): sequencing the most valuable type-strain genomes for metagenomic binning, comparative biology and taxonomic classification.</title>
        <authorList>
            <person name="Goeker M."/>
        </authorList>
    </citation>
    <scope>NUCLEOTIDE SEQUENCE [LARGE SCALE GENOMIC DNA]</scope>
    <source>
        <strain evidence="2 3">DSM 100968</strain>
    </source>
</reference>
<name>A0ABS2QBE6_9BACL</name>
<evidence type="ECO:0000313" key="2">
    <source>
        <dbReference type="EMBL" id="MBM7659132.1"/>
    </source>
</evidence>
<keyword evidence="3" id="KW-1185">Reference proteome</keyword>
<keyword evidence="1" id="KW-0472">Membrane</keyword>
<accession>A0ABS2QBE6</accession>
<proteinExistence type="predicted"/>
<dbReference type="EMBL" id="JAFBEV010000036">
    <property type="protein sequence ID" value="MBM7659132.1"/>
    <property type="molecule type" value="Genomic_DNA"/>
</dbReference>
<gene>
    <name evidence="2" type="ORF">JOC27_002627</name>
</gene>
<keyword evidence="1" id="KW-0812">Transmembrane</keyword>
<dbReference type="Proteomes" id="UP000823201">
    <property type="component" value="Unassembled WGS sequence"/>
</dbReference>
<keyword evidence="1" id="KW-1133">Transmembrane helix</keyword>
<sequence length="53" mass="5852">MGNIIIQILGIVIIIGAILSLFKKHDRKTVITLLIIGIVFLADGIIGKMFFEK</sequence>
<feature type="transmembrane region" description="Helical" evidence="1">
    <location>
        <begin position="29"/>
        <end position="51"/>
    </location>
</feature>
<feature type="transmembrane region" description="Helical" evidence="1">
    <location>
        <begin position="6"/>
        <end position="22"/>
    </location>
</feature>